<dbReference type="GO" id="GO:0008734">
    <property type="term" value="F:L-aspartate oxidase activity"/>
    <property type="evidence" value="ECO:0007669"/>
    <property type="project" value="UniProtKB-EC"/>
</dbReference>
<evidence type="ECO:0000256" key="11">
    <source>
        <dbReference type="ARBA" id="ARBA00048305"/>
    </source>
</evidence>
<dbReference type="AlphaFoldDB" id="A0A1W1WF16"/>
<evidence type="ECO:0000259" key="12">
    <source>
        <dbReference type="Pfam" id="PF00890"/>
    </source>
</evidence>
<dbReference type="Pfam" id="PF00890">
    <property type="entry name" value="FAD_binding_2"/>
    <property type="match status" value="1"/>
</dbReference>
<dbReference type="SUPFAM" id="SSF51905">
    <property type="entry name" value="FAD/NAD(P)-binding domain"/>
    <property type="match status" value="1"/>
</dbReference>
<dbReference type="SUPFAM" id="SSF46977">
    <property type="entry name" value="Succinate dehydrogenase/fumarate reductase flavoprotein C-terminal domain"/>
    <property type="match status" value="1"/>
</dbReference>
<dbReference type="RefSeq" id="WP_084661404.1">
    <property type="nucleotide sequence ID" value="NZ_FWWY01000001.1"/>
</dbReference>
<keyword evidence="7" id="KW-0662">Pyridine nucleotide biosynthesis</keyword>
<evidence type="ECO:0000256" key="2">
    <source>
        <dbReference type="ARBA" id="ARBA00004950"/>
    </source>
</evidence>
<evidence type="ECO:0000256" key="7">
    <source>
        <dbReference type="ARBA" id="ARBA00022642"/>
    </source>
</evidence>
<dbReference type="Gene3D" id="1.20.58.100">
    <property type="entry name" value="Fumarate reductase/succinate dehydrogenase flavoprotein-like, C-terminal domain"/>
    <property type="match status" value="1"/>
</dbReference>
<evidence type="ECO:0000256" key="4">
    <source>
        <dbReference type="ARBA" id="ARBA00012173"/>
    </source>
</evidence>
<reference evidence="15" key="1">
    <citation type="submission" date="2017-04" db="EMBL/GenBank/DDBJ databases">
        <authorList>
            <person name="Varghese N."/>
            <person name="Submissions S."/>
        </authorList>
    </citation>
    <scope>NUCLEOTIDE SEQUENCE [LARGE SCALE GENOMIC DNA]</scope>
    <source>
        <strain evidence="15">DSM 9293</strain>
    </source>
</reference>
<dbReference type="InterPro" id="IPR036188">
    <property type="entry name" value="FAD/NAD-bd_sf"/>
</dbReference>
<dbReference type="InterPro" id="IPR037099">
    <property type="entry name" value="Fum_R/Succ_DH_flav-like_C_sf"/>
</dbReference>
<dbReference type="GO" id="GO:0034628">
    <property type="term" value="P:'de novo' NAD+ biosynthetic process from L-aspartate"/>
    <property type="evidence" value="ECO:0007669"/>
    <property type="project" value="TreeGrafter"/>
</dbReference>
<dbReference type="EC" id="1.4.3.16" evidence="4"/>
<dbReference type="PRINTS" id="PR00411">
    <property type="entry name" value="PNDRDTASEI"/>
</dbReference>
<dbReference type="SUPFAM" id="SSF56425">
    <property type="entry name" value="Succinate dehydrogenase/fumarate reductase flavoprotein, catalytic domain"/>
    <property type="match status" value="1"/>
</dbReference>
<feature type="domain" description="Fumarate reductase/succinate dehydrogenase flavoprotein-like C-terminal" evidence="13">
    <location>
        <begin position="451"/>
        <end position="493"/>
    </location>
</feature>
<evidence type="ECO:0000256" key="10">
    <source>
        <dbReference type="ARBA" id="ARBA00030386"/>
    </source>
</evidence>
<dbReference type="Pfam" id="PF02910">
    <property type="entry name" value="Succ_DH_flav_C"/>
    <property type="match status" value="1"/>
</dbReference>
<keyword evidence="6" id="KW-0285">Flavoprotein</keyword>
<feature type="domain" description="FAD-dependent oxidoreductase 2 FAD-binding" evidence="12">
    <location>
        <begin position="4"/>
        <end position="372"/>
    </location>
</feature>
<evidence type="ECO:0000256" key="3">
    <source>
        <dbReference type="ARBA" id="ARBA00008562"/>
    </source>
</evidence>
<keyword evidence="8" id="KW-0274">FAD</keyword>
<dbReference type="Gene3D" id="3.90.700.10">
    <property type="entry name" value="Succinate dehydrogenase/fumarate reductase flavoprotein, catalytic domain"/>
    <property type="match status" value="1"/>
</dbReference>
<evidence type="ECO:0000313" key="14">
    <source>
        <dbReference type="EMBL" id="SMC04901.1"/>
    </source>
</evidence>
<dbReference type="InterPro" id="IPR015939">
    <property type="entry name" value="Fum_Rdtase/Succ_DH_flav-like_C"/>
</dbReference>
<accession>A0A1W1WF16</accession>
<dbReference type="UniPathway" id="UPA00253">
    <property type="reaction ID" value="UER00326"/>
</dbReference>
<dbReference type="EMBL" id="FWWY01000001">
    <property type="protein sequence ID" value="SMC04901.1"/>
    <property type="molecule type" value="Genomic_DNA"/>
</dbReference>
<dbReference type="PANTHER" id="PTHR42716:SF2">
    <property type="entry name" value="L-ASPARTATE OXIDASE, CHLOROPLASTIC"/>
    <property type="match status" value="1"/>
</dbReference>
<dbReference type="Gene3D" id="3.50.50.60">
    <property type="entry name" value="FAD/NAD(P)-binding domain"/>
    <property type="match status" value="1"/>
</dbReference>
<keyword evidence="15" id="KW-1185">Reference proteome</keyword>
<comment type="cofactor">
    <cofactor evidence="1">
        <name>FAD</name>
        <dbReference type="ChEBI" id="CHEBI:57692"/>
    </cofactor>
</comment>
<protein>
    <recommendedName>
        <fullName evidence="5">L-aspartate oxidase</fullName>
        <ecNumber evidence="4">1.4.3.16</ecNumber>
    </recommendedName>
    <alternativeName>
        <fullName evidence="10">Quinolinate synthase B</fullName>
    </alternativeName>
</protein>
<dbReference type="InterPro" id="IPR003953">
    <property type="entry name" value="FAD-dep_OxRdtase_2_FAD-bd"/>
</dbReference>
<evidence type="ECO:0000313" key="15">
    <source>
        <dbReference type="Proteomes" id="UP000192660"/>
    </source>
</evidence>
<keyword evidence="9" id="KW-0560">Oxidoreductase</keyword>
<gene>
    <name evidence="14" type="ORF">SAMN00768000_1911</name>
</gene>
<evidence type="ECO:0000256" key="1">
    <source>
        <dbReference type="ARBA" id="ARBA00001974"/>
    </source>
</evidence>
<dbReference type="OrthoDB" id="9806724at2"/>
<comment type="similarity">
    <text evidence="3">Belongs to the FAD-dependent oxidoreductase 2 family. NadB subfamily.</text>
</comment>
<dbReference type="GO" id="GO:0033765">
    <property type="term" value="F:steroid dehydrogenase activity, acting on the CH-CH group of donors"/>
    <property type="evidence" value="ECO:0007669"/>
    <property type="project" value="UniProtKB-ARBA"/>
</dbReference>
<dbReference type="PANTHER" id="PTHR42716">
    <property type="entry name" value="L-ASPARTATE OXIDASE"/>
    <property type="match status" value="1"/>
</dbReference>
<evidence type="ECO:0000256" key="5">
    <source>
        <dbReference type="ARBA" id="ARBA00021901"/>
    </source>
</evidence>
<comment type="catalytic activity">
    <reaction evidence="11">
        <text>L-aspartate + O2 = iminosuccinate + H2O2</text>
        <dbReference type="Rhea" id="RHEA:25876"/>
        <dbReference type="ChEBI" id="CHEBI:15379"/>
        <dbReference type="ChEBI" id="CHEBI:16240"/>
        <dbReference type="ChEBI" id="CHEBI:29991"/>
        <dbReference type="ChEBI" id="CHEBI:77875"/>
        <dbReference type="EC" id="1.4.3.16"/>
    </reaction>
    <physiologicalReaction direction="left-to-right" evidence="11">
        <dbReference type="Rhea" id="RHEA:25877"/>
    </physiologicalReaction>
</comment>
<evidence type="ECO:0000256" key="8">
    <source>
        <dbReference type="ARBA" id="ARBA00022827"/>
    </source>
</evidence>
<comment type="pathway">
    <text evidence="2">Cofactor biosynthesis; NAD(+) biosynthesis; iminoaspartate from L-aspartate (oxidase route): step 1/1.</text>
</comment>
<dbReference type="Proteomes" id="UP000192660">
    <property type="component" value="Unassembled WGS sequence"/>
</dbReference>
<dbReference type="InterPro" id="IPR005288">
    <property type="entry name" value="NadB"/>
</dbReference>
<name>A0A1W1WF16_SULTA</name>
<dbReference type="STRING" id="28034.BFX07_02185"/>
<evidence type="ECO:0000256" key="6">
    <source>
        <dbReference type="ARBA" id="ARBA00022630"/>
    </source>
</evidence>
<dbReference type="InterPro" id="IPR027477">
    <property type="entry name" value="Succ_DH/fumarate_Rdtase_cat_sf"/>
</dbReference>
<proteinExistence type="inferred from homology"/>
<sequence>MNVDALVIGAGIGGLATALEMAQFHDVLLCAPSQGWKHGSTYRAQGGVAVALGPDDHWRYHLEDTLTVTRGLADPGAVRILVQEGPDVVRPLIEAGIFQMSPGSLQPELGREAGHRQSRILHAPGSLTGRAIGQYLYEQASHHPRIQWLEGRAEQLIVDSNGYCLGSWIRTSASDYLPVLAPVTVLATGGYGALWRYTTNSKESIGQGLWLAYEAGAELVDLEFLQFHPTVLSEPGIDRGDALLLTEALRGFGAHLINEHGERFMKDHPGQELAGRDEVARAVYKQTQAFLTLQHLNATEVYNHFGKLAELVAQRGFDLAHDHLPVAAGAHFSMGGIRTDHVGQSSIPGLYAVGEVACTGVHGANRLASNSLLEALVFARRIAQYTKNVTSVSIRLPHLVPPAASRISDSEILEQLGDLMDEYFGVIRCPEKMALGLKRLQEMHESRPHWILALSLLIAKSAYSRKESRGAHYRSDVPRSDPKWVGHLVHQKQQGTHFRQLAVG</sequence>
<evidence type="ECO:0000256" key="9">
    <source>
        <dbReference type="ARBA" id="ARBA00023002"/>
    </source>
</evidence>
<organism evidence="14 15">
    <name type="scientific">Sulfobacillus thermosulfidooxidans (strain DSM 9293 / VKM B-1269 / AT-1)</name>
    <dbReference type="NCBI Taxonomy" id="929705"/>
    <lineage>
        <taxon>Bacteria</taxon>
        <taxon>Bacillati</taxon>
        <taxon>Bacillota</taxon>
        <taxon>Clostridia</taxon>
        <taxon>Eubacteriales</taxon>
        <taxon>Clostridiales Family XVII. Incertae Sedis</taxon>
        <taxon>Sulfobacillus</taxon>
    </lineage>
</organism>
<evidence type="ECO:0000259" key="13">
    <source>
        <dbReference type="Pfam" id="PF02910"/>
    </source>
</evidence>
<dbReference type="PRINTS" id="PR00368">
    <property type="entry name" value="FADPNR"/>
</dbReference>